<protein>
    <submittedName>
        <fullName evidence="1">DUF433 domain-containing protein</fullName>
    </submittedName>
</protein>
<accession>A0ABR8J7D8</accession>
<dbReference type="PANTHER" id="PTHR34849">
    <property type="entry name" value="SSL5025 PROTEIN"/>
    <property type="match status" value="1"/>
</dbReference>
<dbReference type="Gene3D" id="1.10.10.10">
    <property type="entry name" value="Winged helix-like DNA-binding domain superfamily/Winged helix DNA-binding domain"/>
    <property type="match status" value="1"/>
</dbReference>
<dbReference type="Proteomes" id="UP000660381">
    <property type="component" value="Unassembled WGS sequence"/>
</dbReference>
<evidence type="ECO:0000313" key="1">
    <source>
        <dbReference type="EMBL" id="MBD2693577.1"/>
    </source>
</evidence>
<keyword evidence="2" id="KW-1185">Reference proteome</keyword>
<organism evidence="1 2">
    <name type="scientific">Anabaena catenula FACHB-362</name>
    <dbReference type="NCBI Taxonomy" id="2692877"/>
    <lineage>
        <taxon>Bacteria</taxon>
        <taxon>Bacillati</taxon>
        <taxon>Cyanobacteriota</taxon>
        <taxon>Cyanophyceae</taxon>
        <taxon>Nostocales</taxon>
        <taxon>Nostocaceae</taxon>
        <taxon>Anabaena</taxon>
    </lineage>
</organism>
<dbReference type="EMBL" id="JACJTQ010000029">
    <property type="protein sequence ID" value="MBD2693577.1"/>
    <property type="molecule type" value="Genomic_DNA"/>
</dbReference>
<reference evidence="1 2" key="1">
    <citation type="journal article" date="2020" name="ISME J.">
        <title>Comparative genomics reveals insights into cyanobacterial evolution and habitat adaptation.</title>
        <authorList>
            <person name="Chen M.Y."/>
            <person name="Teng W.K."/>
            <person name="Zhao L."/>
            <person name="Hu C.X."/>
            <person name="Zhou Y.K."/>
            <person name="Han B.P."/>
            <person name="Song L.R."/>
            <person name="Shu W.S."/>
        </authorList>
    </citation>
    <scope>NUCLEOTIDE SEQUENCE [LARGE SCALE GENOMIC DNA]</scope>
    <source>
        <strain evidence="1 2">FACHB-362</strain>
    </source>
</reference>
<dbReference type="PANTHER" id="PTHR34849:SF4">
    <property type="entry name" value="SLR1209 PROTEIN"/>
    <property type="match status" value="1"/>
</dbReference>
<gene>
    <name evidence="1" type="ORF">H6G68_17740</name>
</gene>
<dbReference type="Pfam" id="PF04255">
    <property type="entry name" value="DUF433"/>
    <property type="match status" value="1"/>
</dbReference>
<dbReference type="InterPro" id="IPR007367">
    <property type="entry name" value="DUF433"/>
</dbReference>
<comment type="caution">
    <text evidence="1">The sequence shown here is derived from an EMBL/GenBank/DDBJ whole genome shotgun (WGS) entry which is preliminary data.</text>
</comment>
<dbReference type="InterPro" id="IPR009057">
    <property type="entry name" value="Homeodomain-like_sf"/>
</dbReference>
<dbReference type="RefSeq" id="WP_190907832.1">
    <property type="nucleotide sequence ID" value="NZ_JACJTQ010000029.1"/>
</dbReference>
<dbReference type="InterPro" id="IPR036388">
    <property type="entry name" value="WH-like_DNA-bd_sf"/>
</dbReference>
<dbReference type="SUPFAM" id="SSF46689">
    <property type="entry name" value="Homeodomain-like"/>
    <property type="match status" value="1"/>
</dbReference>
<evidence type="ECO:0000313" key="2">
    <source>
        <dbReference type="Proteomes" id="UP000660381"/>
    </source>
</evidence>
<sequence length="106" mass="12002">MNPRLVDSLVQVIEALSPEERKLLESRLKLNAVQKTPGVCGGHACIHNTRIPVWVLVSLRQQGANNRELLQNYPNLTPEDLIAAWEYYEQHTSEIDLAIVAQNEDD</sequence>
<proteinExistence type="predicted"/>
<name>A0ABR8J7D8_9NOST</name>